<evidence type="ECO:0000313" key="3">
    <source>
        <dbReference type="Proteomes" id="UP000467132"/>
    </source>
</evidence>
<name>A0A845R1P8_9CLOT</name>
<comment type="caution">
    <text evidence="2">The sequence shown here is derived from an EMBL/GenBank/DDBJ whole genome shotgun (WGS) entry which is preliminary data.</text>
</comment>
<dbReference type="EMBL" id="QXXA01000031">
    <property type="protein sequence ID" value="NBI08340.1"/>
    <property type="molecule type" value="Genomic_DNA"/>
</dbReference>
<feature type="transmembrane region" description="Helical" evidence="1">
    <location>
        <begin position="12"/>
        <end position="36"/>
    </location>
</feature>
<organism evidence="2 3">
    <name type="scientific">Senegalia massiliensis</name>
    <dbReference type="NCBI Taxonomy" id="1720316"/>
    <lineage>
        <taxon>Bacteria</taxon>
        <taxon>Bacillati</taxon>
        <taxon>Bacillota</taxon>
        <taxon>Clostridia</taxon>
        <taxon>Eubacteriales</taxon>
        <taxon>Clostridiaceae</taxon>
        <taxon>Senegalia</taxon>
    </lineage>
</organism>
<proteinExistence type="predicted"/>
<dbReference type="OrthoDB" id="9975213at2"/>
<dbReference type="Proteomes" id="UP000467132">
    <property type="component" value="Unassembled WGS sequence"/>
</dbReference>
<dbReference type="AlphaFoldDB" id="A0A845R1P8"/>
<keyword evidence="1" id="KW-0812">Transmembrane</keyword>
<keyword evidence="3" id="KW-1185">Reference proteome</keyword>
<protein>
    <submittedName>
        <fullName evidence="2">Uncharacterized protein</fullName>
    </submittedName>
</protein>
<dbReference type="RefSeq" id="WP_160198802.1">
    <property type="nucleotide sequence ID" value="NZ_QXXA01000031.1"/>
</dbReference>
<keyword evidence="1" id="KW-0472">Membrane</keyword>
<keyword evidence="1" id="KW-1133">Transmembrane helix</keyword>
<gene>
    <name evidence="2" type="ORF">D3Z33_15920</name>
</gene>
<reference evidence="2 3" key="1">
    <citation type="submission" date="2018-08" db="EMBL/GenBank/DDBJ databases">
        <title>Murine metabolic-syndrome-specific gut microbial biobank.</title>
        <authorList>
            <person name="Liu C."/>
        </authorList>
    </citation>
    <scope>NUCLEOTIDE SEQUENCE [LARGE SCALE GENOMIC DNA]</scope>
    <source>
        <strain evidence="2 3">583</strain>
    </source>
</reference>
<accession>A0A845R1P8</accession>
<sequence length="67" mass="7605">MNNKNRIDLAPKVFRIVSIISIITIVLHIIIDIIYVGKIKHDDIVPSVLLIIFCEFCRGKSIAEKNS</sequence>
<evidence type="ECO:0000256" key="1">
    <source>
        <dbReference type="SAM" id="Phobius"/>
    </source>
</evidence>
<evidence type="ECO:0000313" key="2">
    <source>
        <dbReference type="EMBL" id="NBI08340.1"/>
    </source>
</evidence>